<proteinExistence type="predicted"/>
<dbReference type="EMBL" id="CP042469">
    <property type="protein sequence ID" value="QOX61921.1"/>
    <property type="molecule type" value="Genomic_DNA"/>
</dbReference>
<name>A0ACD1A6B7_9FIRM</name>
<sequence length="418" mass="43698">MEKQARKGFGKGWVLILYAFLAYFTATAVGSAMNVAAGTLSDLRGWSSTLLTSFISLGCIANIVAGFVFGRLSINHSAKKLSILCSIVYIAALLGLGLTSQIWIFAACLIIANGISSALGYQLSPVIISKWFPKRKGMIMGIVTMGIPFCAGVASLIYHAGYSRFGAVGGFSGFIVVAAAAGIILALFITDDPAKVGYIPDNGVAAVSKADKVINKNSIWTTGKLLKTPQVWIHGIALGLQLTFASGLMVQLIPRLLELGYNINTAATMMIASGLLACVGSYLCGLIDQKVGARRAAYTSYIFGAVAMFTNLTGTAVGVWISLVCIGMVVGGAANWPASLCIELFGEDFANGYGVIQPIIQLVGAAGPAFFALIAGATGGYRIPYLAGAGLMIAGLLMFALLAKSDFVKKEEAKYMNA</sequence>
<accession>A0ACD1A6B7</accession>
<keyword evidence="2" id="KW-1185">Reference proteome</keyword>
<evidence type="ECO:0000313" key="1">
    <source>
        <dbReference type="EMBL" id="QOX61921.1"/>
    </source>
</evidence>
<gene>
    <name evidence="1" type="ORF">FRZ06_00390</name>
</gene>
<evidence type="ECO:0000313" key="2">
    <source>
        <dbReference type="Proteomes" id="UP000594014"/>
    </source>
</evidence>
<dbReference type="Proteomes" id="UP000594014">
    <property type="component" value="Chromosome"/>
</dbReference>
<reference evidence="1" key="1">
    <citation type="submission" date="2019-08" db="EMBL/GenBank/DDBJ databases">
        <title>Genome sequence of Clostridiales bacterium MT110.</title>
        <authorList>
            <person name="Cao J."/>
        </authorList>
    </citation>
    <scope>NUCLEOTIDE SEQUENCE</scope>
    <source>
        <strain evidence="1">MT110</strain>
    </source>
</reference>
<organism evidence="1 2">
    <name type="scientific">Anoxybacterium hadale</name>
    <dbReference type="NCBI Taxonomy" id="3408580"/>
    <lineage>
        <taxon>Bacteria</taxon>
        <taxon>Bacillati</taxon>
        <taxon>Bacillota</taxon>
        <taxon>Clostridia</taxon>
        <taxon>Peptostreptococcales</taxon>
        <taxon>Anaerovoracaceae</taxon>
        <taxon>Anoxybacterium</taxon>
    </lineage>
</organism>
<protein>
    <submittedName>
        <fullName evidence="1">MFS transporter</fullName>
    </submittedName>
</protein>